<keyword evidence="3" id="KW-0813">Transport</keyword>
<dbReference type="PROSITE" id="PS50983">
    <property type="entry name" value="FE_B12_PBP"/>
    <property type="match status" value="1"/>
</dbReference>
<dbReference type="Gene3D" id="3.40.50.1980">
    <property type="entry name" value="Nitrogenase molybdenum iron protein domain"/>
    <property type="match status" value="2"/>
</dbReference>
<evidence type="ECO:0000313" key="7">
    <source>
        <dbReference type="Proteomes" id="UP001208017"/>
    </source>
</evidence>
<evidence type="ECO:0000256" key="1">
    <source>
        <dbReference type="ARBA" id="ARBA00004196"/>
    </source>
</evidence>
<dbReference type="EMBL" id="JAPMLT010000001">
    <property type="protein sequence ID" value="MCX7568830.1"/>
    <property type="molecule type" value="Genomic_DNA"/>
</dbReference>
<comment type="similarity">
    <text evidence="2">Belongs to the bacterial solute-binding protein 8 family.</text>
</comment>
<dbReference type="PANTHER" id="PTHR30532:SF29">
    <property type="entry name" value="FE(3+) DICITRATE-BINDING PERIPLASMIC PROTEIN"/>
    <property type="match status" value="1"/>
</dbReference>
<organism evidence="6 7">
    <name type="scientific">Tumebacillus lacus</name>
    <dbReference type="NCBI Taxonomy" id="2995335"/>
    <lineage>
        <taxon>Bacteria</taxon>
        <taxon>Bacillati</taxon>
        <taxon>Bacillota</taxon>
        <taxon>Bacilli</taxon>
        <taxon>Bacillales</taxon>
        <taxon>Alicyclobacillaceae</taxon>
        <taxon>Tumebacillus</taxon>
    </lineage>
</organism>
<dbReference type="InterPro" id="IPR051313">
    <property type="entry name" value="Bact_iron-sidero_bind"/>
</dbReference>
<dbReference type="InterPro" id="IPR002491">
    <property type="entry name" value="ABC_transptr_periplasmic_BD"/>
</dbReference>
<dbReference type="Pfam" id="PF01497">
    <property type="entry name" value="Peripla_BP_2"/>
    <property type="match status" value="1"/>
</dbReference>
<dbReference type="SUPFAM" id="SSF53807">
    <property type="entry name" value="Helical backbone' metal receptor"/>
    <property type="match status" value="1"/>
</dbReference>
<gene>
    <name evidence="6" type="ORF">OS242_02435</name>
</gene>
<comment type="caution">
    <text evidence="6">The sequence shown here is derived from an EMBL/GenBank/DDBJ whole genome shotgun (WGS) entry which is preliminary data.</text>
</comment>
<dbReference type="CDD" id="cd01146">
    <property type="entry name" value="FhuD"/>
    <property type="match status" value="1"/>
</dbReference>
<dbReference type="Proteomes" id="UP001208017">
    <property type="component" value="Unassembled WGS sequence"/>
</dbReference>
<evidence type="ECO:0000313" key="6">
    <source>
        <dbReference type="EMBL" id="MCX7568830.1"/>
    </source>
</evidence>
<sequence>MSMVSVLSGCSISLGVRDAEPAALEYTYEHAWGSTTIQGTPKTIVALDFSFVDTLVALDVYPAGIASAGKSEVPDYVADKLTDYRNVGDRTRPNLDLIRSVQPDLIIASADRHQMIQSELQAVAPTIALDDNSYLEVLDNLQLIGEIVGKPGKAEQVRQELAAKVAAVKQQVKSDRTVLIGGAFDDTFSIWLKDSFVGSLMTDIGMNYAYQKPESPKEGFSEVGLLTIEQMLEIDPDYLFIYGDYKKWEDKWQYRSLHAIRTDGAMEVNRNLWSRGRGPLAAGLILDQAMPLLSRPSK</sequence>
<evidence type="ECO:0000259" key="5">
    <source>
        <dbReference type="PROSITE" id="PS50983"/>
    </source>
</evidence>
<comment type="subcellular location">
    <subcellularLocation>
        <location evidence="1">Cell envelope</location>
    </subcellularLocation>
</comment>
<feature type="domain" description="Fe/B12 periplasmic-binding" evidence="5">
    <location>
        <begin position="43"/>
        <end position="297"/>
    </location>
</feature>
<dbReference type="PANTHER" id="PTHR30532">
    <property type="entry name" value="IRON III DICITRATE-BINDING PERIPLASMIC PROTEIN"/>
    <property type="match status" value="1"/>
</dbReference>
<accession>A0ABT3WVY5</accession>
<evidence type="ECO:0000256" key="2">
    <source>
        <dbReference type="ARBA" id="ARBA00008814"/>
    </source>
</evidence>
<evidence type="ECO:0000256" key="3">
    <source>
        <dbReference type="ARBA" id="ARBA00022448"/>
    </source>
</evidence>
<reference evidence="6 7" key="1">
    <citation type="submission" date="2022-11" db="EMBL/GenBank/DDBJ databases">
        <title>Study of microbial diversity in lake waters.</title>
        <authorList>
            <person name="Zhang J."/>
        </authorList>
    </citation>
    <scope>NUCLEOTIDE SEQUENCE [LARGE SCALE GENOMIC DNA]</scope>
    <source>
        <strain evidence="6 7">DT12</strain>
    </source>
</reference>
<keyword evidence="7" id="KW-1185">Reference proteome</keyword>
<protein>
    <submittedName>
        <fullName evidence="6">ABC transporter substrate-binding protein</fullName>
    </submittedName>
</protein>
<proteinExistence type="inferred from homology"/>
<evidence type="ECO:0000256" key="4">
    <source>
        <dbReference type="ARBA" id="ARBA00022729"/>
    </source>
</evidence>
<keyword evidence="4" id="KW-0732">Signal</keyword>
<name>A0ABT3WVY5_9BACL</name>